<evidence type="ECO:0000256" key="1">
    <source>
        <dbReference type="ARBA" id="ARBA00004141"/>
    </source>
</evidence>
<dbReference type="Gene3D" id="2.70.150.10">
    <property type="entry name" value="Calcium-transporting ATPase, cytoplasmic transduction domain A"/>
    <property type="match status" value="1"/>
</dbReference>
<dbReference type="InterPro" id="IPR059000">
    <property type="entry name" value="ATPase_P-type_domA"/>
</dbReference>
<comment type="subcellular location">
    <subcellularLocation>
        <location evidence="1">Membrane</location>
        <topology evidence="1">Multi-pass membrane protein</topology>
    </subcellularLocation>
</comment>
<dbReference type="PRINTS" id="PR00942">
    <property type="entry name" value="CUATPASEI"/>
</dbReference>
<evidence type="ECO:0000256" key="7">
    <source>
        <dbReference type="ARBA" id="ARBA00022967"/>
    </source>
</evidence>
<feature type="transmembrane region" description="Helical" evidence="10">
    <location>
        <begin position="1213"/>
        <end position="1234"/>
    </location>
</feature>
<gene>
    <name evidence="15" type="ORF">I303_105311</name>
</gene>
<feature type="transmembrane region" description="Helical" evidence="10">
    <location>
        <begin position="841"/>
        <end position="866"/>
    </location>
</feature>
<comment type="similarity">
    <text evidence="2 10">Belongs to the cation transport ATPase (P-type) (TC 3.A.3) family. Type IB subfamily.</text>
</comment>
<evidence type="ECO:0000256" key="12">
    <source>
        <dbReference type="SAM" id="MobiDB-lite"/>
    </source>
</evidence>
<keyword evidence="16" id="KW-1185">Reference proteome</keyword>
<sequence>MSTLPISLPTITLLISNMHCTSCCETIDQLLSAIPSIKSISTNLLLHTVTFSVDPSSSASSSGRPKTVGRVLEEVLKVLRVEGGFIITDQSANGHSLASSSSSSAFSPIRRTRDEMLEEDEYGLIGRLFFSEARKIRKQKKSLEERRKKHLEHCKTCQDELAGKAEGRANSQESETSERQTSSELKNKAAGVHTVPKQEEGIVKTTLSIGGMTCASCVNSITSSLKSDPAILEVNINLLGSSGVITHKSALSHENLVESIEDIGFEATIVKSEIQTPIAEEQEPTFKSTFSIEGMTCSSCSQAITRALQDHKGIVSINIDVLNNSGTVVHTPEITIEEIKEIVEEIGYDAELSSSIPLEPSTGMKGKSKESGPLPRTVRLKIDGMFCHDCVRKINSYLDTLPVETYTPITLHQPVTIISYIPHEPLTIRDLVDGIGGVAPEFEVEVVKTQSLNEKSQKIQKREVKILASHCAVAIIFAIPTFIIAIVSMILLPSSNAFKMHMMKPVWGAANLGTVILWPLATVVQFGVGRLFYKRTFASMWPHLRRLIPSAFKSETMRRLPARPLSWKTLISFGSMDLLVVLSTSVSYFASLAMLILDVRSSPHSESVGTYFDSCVFLIMFILLGRTLEAFAKSRTTDAISLLGKMRPDTALLVETSAESGSDDTHGTIERKDSQDTQAVSLSPSDPARGTDQNFTRKIPVEHLEIGDLILLPPGSLPPTDGIIASGHTTFDESSLTGESRPITKDIDDQVFTGTVNLTSAITMRVTGLEEDTMIEKIIRAVSDASSKKANLELIAEKLTGYFVPIIVYFSLLVLLIWLSLALTGSVGSETEASKGGGRVFFALEFAIATLVVACPCGIGLAIPCANSVGNGLMAKKGILSSGGGQAFLAATKISKVVFDKTGTLTLGKCVVIDEHWTTQSDNADRNMMVRTAVREVEKGSTHPLAVGLVEYLDKQLKHENEKKNEKNDASPAPLVEVTETQEIAGRGLKATVEVNQQIVNLLIGNVAHLSDHEVALDVDQQAKVDEWSSQGKSVILIASSFATPSLEAAPEEQAKQAQVQTYTLSAIYSLSDPPREESIPLIKSLKERGIQVSMLSGDNTSTAQAVGQMIGLDPQEIRGGVGPEGKADVIREMQLELKHKDGEAQKGLVMFVGDGLNDSVALAAADVSCAMGHGSQATLASADFVLLSSTLTSIPTLIGISRKIIRRQKINLLWALLFNVVCLPFAAGVFYAANHIRLTPVWSAVLMALSSLSVVGSSLAMRWGL</sequence>
<dbReference type="RefSeq" id="XP_065825204.1">
    <property type="nucleotide sequence ID" value="XM_065969132.1"/>
</dbReference>
<dbReference type="SFLD" id="SFLDF00027">
    <property type="entry name" value="p-type_atpase"/>
    <property type="match status" value="1"/>
</dbReference>
<feature type="region of interest" description="Disordered" evidence="12">
    <location>
        <begin position="656"/>
        <end position="695"/>
    </location>
</feature>
<feature type="domain" description="HMA" evidence="14">
    <location>
        <begin position="9"/>
        <end position="80"/>
    </location>
</feature>
<dbReference type="PROSITE" id="PS00154">
    <property type="entry name" value="ATPASE_E1_E2"/>
    <property type="match status" value="1"/>
</dbReference>
<dbReference type="GO" id="GO:0043682">
    <property type="term" value="F:P-type divalent copper transporter activity"/>
    <property type="evidence" value="ECO:0007669"/>
    <property type="project" value="TreeGrafter"/>
</dbReference>
<evidence type="ECO:0000256" key="4">
    <source>
        <dbReference type="ARBA" id="ARBA00022723"/>
    </source>
</evidence>
<dbReference type="InterPro" id="IPR044492">
    <property type="entry name" value="P_typ_ATPase_HD_dom"/>
</dbReference>
<dbReference type="GO" id="GO:0055070">
    <property type="term" value="P:copper ion homeostasis"/>
    <property type="evidence" value="ECO:0007669"/>
    <property type="project" value="TreeGrafter"/>
</dbReference>
<dbReference type="Pfam" id="PF00403">
    <property type="entry name" value="HMA"/>
    <property type="match status" value="3"/>
</dbReference>
<evidence type="ECO:0000256" key="9">
    <source>
        <dbReference type="ARBA" id="ARBA00023136"/>
    </source>
</evidence>
<dbReference type="SFLD" id="SFLDG00002">
    <property type="entry name" value="C1.7:_P-type_atpase_like"/>
    <property type="match status" value="1"/>
</dbReference>
<dbReference type="GO" id="GO:0016887">
    <property type="term" value="F:ATP hydrolysis activity"/>
    <property type="evidence" value="ECO:0007669"/>
    <property type="project" value="InterPro"/>
</dbReference>
<keyword evidence="7" id="KW-1278">Translocase</keyword>
<proteinExistence type="inferred from homology"/>
<dbReference type="InterPro" id="IPR023299">
    <property type="entry name" value="ATPase_P-typ_cyto_dom_N"/>
</dbReference>
<feature type="transmembrane region" description="Helical" evidence="10">
    <location>
        <begin position="799"/>
        <end position="821"/>
    </location>
</feature>
<dbReference type="PANTHER" id="PTHR43520:SF32">
    <property type="entry name" value="COPPER RESISTANCE P-TYPE ATPASE (EUROFUNG)"/>
    <property type="match status" value="1"/>
</dbReference>
<dbReference type="InterPro" id="IPR008250">
    <property type="entry name" value="ATPase_P-typ_transduc_dom_A_sf"/>
</dbReference>
<keyword evidence="3 10" id="KW-0812">Transmembrane</keyword>
<keyword evidence="5 10" id="KW-0547">Nucleotide-binding</keyword>
<dbReference type="SUPFAM" id="SSF81665">
    <property type="entry name" value="Calcium ATPase, transmembrane domain M"/>
    <property type="match status" value="1"/>
</dbReference>
<feature type="transmembrane region" description="Helical" evidence="10">
    <location>
        <begin position="512"/>
        <end position="533"/>
    </location>
</feature>
<dbReference type="InterPro" id="IPR036163">
    <property type="entry name" value="HMA_dom_sf"/>
</dbReference>
<feature type="compositionally biased region" description="Basic and acidic residues" evidence="12">
    <location>
        <begin position="663"/>
        <end position="675"/>
    </location>
</feature>
<dbReference type="InterPro" id="IPR018303">
    <property type="entry name" value="ATPase_P-typ_P_site"/>
</dbReference>
<evidence type="ECO:0000256" key="10">
    <source>
        <dbReference type="RuleBase" id="RU362081"/>
    </source>
</evidence>
<dbReference type="Pfam" id="PF00122">
    <property type="entry name" value="E1-E2_ATPase"/>
    <property type="match status" value="1"/>
</dbReference>
<dbReference type="SFLD" id="SFLDS00003">
    <property type="entry name" value="Haloacid_Dehalogenase"/>
    <property type="match status" value="1"/>
</dbReference>
<dbReference type="Gene3D" id="3.40.1110.10">
    <property type="entry name" value="Calcium-transporting ATPase, cytoplasmic domain N"/>
    <property type="match status" value="1"/>
</dbReference>
<dbReference type="InterPro" id="IPR006121">
    <property type="entry name" value="HMA_dom"/>
</dbReference>
<keyword evidence="9 10" id="KW-0472">Membrane</keyword>
<dbReference type="PANTHER" id="PTHR43520">
    <property type="entry name" value="ATP7, ISOFORM B"/>
    <property type="match status" value="1"/>
</dbReference>
<feature type="chain" id="PRO_5042503178" description="HMA domain-containing protein" evidence="13">
    <location>
        <begin position="24"/>
        <end position="1266"/>
    </location>
</feature>
<feature type="domain" description="HMA" evidence="14">
    <location>
        <begin position="203"/>
        <end position="268"/>
    </location>
</feature>
<dbReference type="PROSITE" id="PS50846">
    <property type="entry name" value="HMA_2"/>
    <property type="match status" value="3"/>
</dbReference>
<dbReference type="GeneID" id="28968941"/>
<feature type="transmembrane region" description="Helical" evidence="10">
    <location>
        <begin position="578"/>
        <end position="596"/>
    </location>
</feature>
<name>A0AAJ8KR16_9TREE</name>
<feature type="transmembrane region" description="Helical" evidence="10">
    <location>
        <begin position="466"/>
        <end position="492"/>
    </location>
</feature>
<dbReference type="KEGG" id="kdj:28968941"/>
<dbReference type="SUPFAM" id="SSF81653">
    <property type="entry name" value="Calcium ATPase, transduction domain A"/>
    <property type="match status" value="1"/>
</dbReference>
<dbReference type="PROSITE" id="PS01047">
    <property type="entry name" value="HMA_1"/>
    <property type="match status" value="2"/>
</dbReference>
<dbReference type="EMBL" id="CP144535">
    <property type="protein sequence ID" value="WWC62714.1"/>
    <property type="molecule type" value="Genomic_DNA"/>
</dbReference>
<evidence type="ECO:0000256" key="3">
    <source>
        <dbReference type="ARBA" id="ARBA00022692"/>
    </source>
</evidence>
<evidence type="ECO:0000256" key="5">
    <source>
        <dbReference type="ARBA" id="ARBA00022741"/>
    </source>
</evidence>
<dbReference type="Proteomes" id="UP000078595">
    <property type="component" value="Chromosome 6"/>
</dbReference>
<feature type="transmembrane region" description="Helical" evidence="10">
    <location>
        <begin position="608"/>
        <end position="625"/>
    </location>
</feature>
<evidence type="ECO:0000256" key="8">
    <source>
        <dbReference type="ARBA" id="ARBA00022989"/>
    </source>
</evidence>
<keyword evidence="11" id="KW-0175">Coiled coil</keyword>
<dbReference type="NCBIfam" id="TIGR01494">
    <property type="entry name" value="ATPase_P-type"/>
    <property type="match status" value="2"/>
</dbReference>
<evidence type="ECO:0000256" key="13">
    <source>
        <dbReference type="SAM" id="SignalP"/>
    </source>
</evidence>
<evidence type="ECO:0000256" key="2">
    <source>
        <dbReference type="ARBA" id="ARBA00006024"/>
    </source>
</evidence>
<dbReference type="SUPFAM" id="SSF81660">
    <property type="entry name" value="Metal cation-transporting ATPase, ATP-binding domain N"/>
    <property type="match status" value="1"/>
</dbReference>
<feature type="transmembrane region" description="Helical" evidence="10">
    <location>
        <begin position="1240"/>
        <end position="1262"/>
    </location>
</feature>
<dbReference type="GO" id="GO:0005524">
    <property type="term" value="F:ATP binding"/>
    <property type="evidence" value="ECO:0007669"/>
    <property type="project" value="UniProtKB-UniRule"/>
</dbReference>
<dbReference type="NCBIfam" id="TIGR01525">
    <property type="entry name" value="ATPase-IB_hvy"/>
    <property type="match status" value="1"/>
</dbReference>
<evidence type="ECO:0000313" key="15">
    <source>
        <dbReference type="EMBL" id="WWC62714.1"/>
    </source>
</evidence>
<dbReference type="Pfam" id="PF00702">
    <property type="entry name" value="Hydrolase"/>
    <property type="match status" value="1"/>
</dbReference>
<dbReference type="PROSITE" id="PS01229">
    <property type="entry name" value="COF_2"/>
    <property type="match status" value="1"/>
</dbReference>
<feature type="region of interest" description="Disordered" evidence="12">
    <location>
        <begin position="162"/>
        <end position="193"/>
    </location>
</feature>
<dbReference type="PRINTS" id="PR00119">
    <property type="entry name" value="CATATPASE"/>
</dbReference>
<keyword evidence="6 10" id="KW-0067">ATP-binding</keyword>
<organism evidence="15 16">
    <name type="scientific">Kwoniella dejecticola CBS 10117</name>
    <dbReference type="NCBI Taxonomy" id="1296121"/>
    <lineage>
        <taxon>Eukaryota</taxon>
        <taxon>Fungi</taxon>
        <taxon>Dikarya</taxon>
        <taxon>Basidiomycota</taxon>
        <taxon>Agaricomycotina</taxon>
        <taxon>Tremellomycetes</taxon>
        <taxon>Tremellales</taxon>
        <taxon>Cryptococcaceae</taxon>
        <taxon>Kwoniella</taxon>
    </lineage>
</organism>
<dbReference type="GO" id="GO:0005507">
    <property type="term" value="F:copper ion binding"/>
    <property type="evidence" value="ECO:0007669"/>
    <property type="project" value="TreeGrafter"/>
</dbReference>
<dbReference type="InterPro" id="IPR027256">
    <property type="entry name" value="P-typ_ATPase_IB"/>
</dbReference>
<reference evidence="15" key="2">
    <citation type="submission" date="2024-02" db="EMBL/GenBank/DDBJ databases">
        <title>Comparative genomics of Cryptococcus and Kwoniella reveals pathogenesis evolution and contrasting modes of karyotype evolution via chromosome fusion or intercentromeric recombination.</title>
        <authorList>
            <person name="Coelho M.A."/>
            <person name="David-Palma M."/>
            <person name="Shea T."/>
            <person name="Bowers K."/>
            <person name="McGinley-Smith S."/>
            <person name="Mohammad A.W."/>
            <person name="Gnirke A."/>
            <person name="Yurkov A.M."/>
            <person name="Nowrousian M."/>
            <person name="Sun S."/>
            <person name="Cuomo C.A."/>
            <person name="Heitman J."/>
        </authorList>
    </citation>
    <scope>NUCLEOTIDE SEQUENCE</scope>
    <source>
        <strain evidence="15">CBS 10117</strain>
    </source>
</reference>
<keyword evidence="4 10" id="KW-0479">Metal-binding</keyword>
<feature type="compositionally biased region" description="Low complexity" evidence="12">
    <location>
        <begin position="171"/>
        <end position="184"/>
    </location>
</feature>
<evidence type="ECO:0000256" key="11">
    <source>
        <dbReference type="SAM" id="Coils"/>
    </source>
</evidence>
<keyword evidence="13" id="KW-0732">Signal</keyword>
<evidence type="ECO:0000313" key="16">
    <source>
        <dbReference type="Proteomes" id="UP000078595"/>
    </source>
</evidence>
<dbReference type="InterPro" id="IPR023214">
    <property type="entry name" value="HAD_sf"/>
</dbReference>
<feature type="coiled-coil region" evidence="11">
    <location>
        <begin position="133"/>
        <end position="160"/>
    </location>
</feature>
<evidence type="ECO:0000259" key="14">
    <source>
        <dbReference type="PROSITE" id="PS50846"/>
    </source>
</evidence>
<dbReference type="InterPro" id="IPR017969">
    <property type="entry name" value="Heavy-metal-associated_CS"/>
</dbReference>
<feature type="signal peptide" evidence="13">
    <location>
        <begin position="1"/>
        <end position="23"/>
    </location>
</feature>
<protein>
    <recommendedName>
        <fullName evidence="14">HMA domain-containing protein</fullName>
    </recommendedName>
</protein>
<dbReference type="AlphaFoldDB" id="A0AAJ8KR16"/>
<dbReference type="InterPro" id="IPR023298">
    <property type="entry name" value="ATPase_P-typ_TM_dom_sf"/>
</dbReference>
<dbReference type="GO" id="GO:0016020">
    <property type="term" value="C:membrane"/>
    <property type="evidence" value="ECO:0007669"/>
    <property type="project" value="UniProtKB-SubCell"/>
</dbReference>
<dbReference type="FunFam" id="3.30.70.100:FF:000001">
    <property type="entry name" value="ATPase copper transporting beta"/>
    <property type="match status" value="2"/>
</dbReference>
<dbReference type="SUPFAM" id="SSF55008">
    <property type="entry name" value="HMA, heavy metal-associated domain"/>
    <property type="match status" value="4"/>
</dbReference>
<feature type="domain" description="HMA" evidence="14">
    <location>
        <begin position="286"/>
        <end position="351"/>
    </location>
</feature>
<dbReference type="InterPro" id="IPR001757">
    <property type="entry name" value="P_typ_ATPase"/>
</dbReference>
<dbReference type="SUPFAM" id="SSF56784">
    <property type="entry name" value="HAD-like"/>
    <property type="match status" value="1"/>
</dbReference>
<dbReference type="Gene3D" id="3.30.70.100">
    <property type="match status" value="4"/>
</dbReference>
<dbReference type="InterPro" id="IPR036412">
    <property type="entry name" value="HAD-like_sf"/>
</dbReference>
<accession>A0AAJ8KR16</accession>
<keyword evidence="8 10" id="KW-1133">Transmembrane helix</keyword>
<reference evidence="15" key="1">
    <citation type="submission" date="2013-07" db="EMBL/GenBank/DDBJ databases">
        <authorList>
            <consortium name="The Broad Institute Genome Sequencing Platform"/>
            <person name="Cuomo C."/>
            <person name="Litvintseva A."/>
            <person name="Chen Y."/>
            <person name="Heitman J."/>
            <person name="Sun S."/>
            <person name="Springer D."/>
            <person name="Dromer F."/>
            <person name="Young S.K."/>
            <person name="Zeng Q."/>
            <person name="Gargeya S."/>
            <person name="Fitzgerald M."/>
            <person name="Abouelleil A."/>
            <person name="Alvarado L."/>
            <person name="Berlin A.M."/>
            <person name="Chapman S.B."/>
            <person name="Dewar J."/>
            <person name="Goldberg J."/>
            <person name="Griggs A."/>
            <person name="Gujja S."/>
            <person name="Hansen M."/>
            <person name="Howarth C."/>
            <person name="Imamovic A."/>
            <person name="Larimer J."/>
            <person name="McCowan C."/>
            <person name="Murphy C."/>
            <person name="Pearson M."/>
            <person name="Priest M."/>
            <person name="Roberts A."/>
            <person name="Saif S."/>
            <person name="Shea T."/>
            <person name="Sykes S."/>
            <person name="Wortman J."/>
            <person name="Nusbaum C."/>
            <person name="Birren B."/>
        </authorList>
    </citation>
    <scope>NUCLEOTIDE SEQUENCE</scope>
    <source>
        <strain evidence="15">CBS 10117</strain>
    </source>
</reference>
<evidence type="ECO:0000256" key="6">
    <source>
        <dbReference type="ARBA" id="ARBA00022840"/>
    </source>
</evidence>
<dbReference type="CDD" id="cd00371">
    <property type="entry name" value="HMA"/>
    <property type="match status" value="3"/>
</dbReference>
<dbReference type="Gene3D" id="3.40.50.1000">
    <property type="entry name" value="HAD superfamily/HAD-like"/>
    <property type="match status" value="1"/>
</dbReference>